<dbReference type="OMA" id="IWHAERI"/>
<dbReference type="OrthoDB" id="5799218at2759"/>
<dbReference type="AlphaFoldDB" id="E3MQJ9"/>
<dbReference type="FunCoup" id="E3MQJ9">
    <property type="interactions" value="1308"/>
</dbReference>
<keyword evidence="3" id="KW-1185">Reference proteome</keyword>
<accession>E3MQJ9</accession>
<proteinExistence type="predicted"/>
<dbReference type="PANTHER" id="PTHR21503">
    <property type="entry name" value="F-BOX-CONTAINING HYPOTHETICAL PROTEIN C.ELEGANS"/>
    <property type="match status" value="1"/>
</dbReference>
<name>E3MQJ9_CAERE</name>
<dbReference type="EMBL" id="DS268466">
    <property type="protein sequence ID" value="EFP06950.1"/>
    <property type="molecule type" value="Genomic_DNA"/>
</dbReference>
<sequence>MISFKLLFAPLTAFQKIIKLMEIMEIFELSQTSKRMFACIKYAKRKIEPIRITKERFENTICVVERKGERTGLTIHLEDWQANPIRFWKWDKFRLGVCVKQEEEKSFHCNYSKREDIDYHLTHCFNYLSDLFNNKTIAIWINRDLINESKWLFSNLNFEECRYIRVKGHEAPLTNDDMSNLLESLKPSFQISIECALDKRFSKKTILNLPRVTIWHAERITYYDLLNMDCEVAEFENHQFSEEDVKKFINHWLAGNNPKLIRLRLGNFESLPDWENILKGVEYEKWDGRRRPESYEISYTHHIEEVYCRNGLDFNRDDRTVGTLVHLFGSIEFIVWKNLECRS</sequence>
<evidence type="ECO:0000259" key="1">
    <source>
        <dbReference type="Pfam" id="PF07735"/>
    </source>
</evidence>
<dbReference type="PANTHER" id="PTHR21503:SF8">
    <property type="entry name" value="F-BOX ASSOCIATED DOMAIN-CONTAINING PROTEIN-RELATED"/>
    <property type="match status" value="1"/>
</dbReference>
<reference evidence="2" key="1">
    <citation type="submission" date="2007-07" db="EMBL/GenBank/DDBJ databases">
        <title>PCAP assembly of the Caenorhabditis remanei genome.</title>
        <authorList>
            <consortium name="The Caenorhabditis remanei Sequencing Consortium"/>
            <person name="Wilson R.K."/>
        </authorList>
    </citation>
    <scope>NUCLEOTIDE SEQUENCE [LARGE SCALE GENOMIC DNA]</scope>
    <source>
        <strain evidence="2">PB4641</strain>
    </source>
</reference>
<dbReference type="InterPro" id="IPR012885">
    <property type="entry name" value="F-box_Sdz-33"/>
</dbReference>
<dbReference type="Proteomes" id="UP000008281">
    <property type="component" value="Unassembled WGS sequence"/>
</dbReference>
<evidence type="ECO:0000313" key="2">
    <source>
        <dbReference type="EMBL" id="EFP06950.1"/>
    </source>
</evidence>
<dbReference type="eggNOG" id="ENOG502TJT8">
    <property type="taxonomic scope" value="Eukaryota"/>
</dbReference>
<dbReference type="Pfam" id="PF07735">
    <property type="entry name" value="FBA_2"/>
    <property type="match status" value="1"/>
</dbReference>
<dbReference type="HOGENOM" id="CLU_049370_0_0_1"/>
<evidence type="ECO:0000313" key="3">
    <source>
        <dbReference type="Proteomes" id="UP000008281"/>
    </source>
</evidence>
<gene>
    <name evidence="2" type="ORF">CRE_10398</name>
</gene>
<organism evidence="3">
    <name type="scientific">Caenorhabditis remanei</name>
    <name type="common">Caenorhabditis vulgaris</name>
    <dbReference type="NCBI Taxonomy" id="31234"/>
    <lineage>
        <taxon>Eukaryota</taxon>
        <taxon>Metazoa</taxon>
        <taxon>Ecdysozoa</taxon>
        <taxon>Nematoda</taxon>
        <taxon>Chromadorea</taxon>
        <taxon>Rhabditida</taxon>
        <taxon>Rhabditina</taxon>
        <taxon>Rhabditomorpha</taxon>
        <taxon>Rhabditoidea</taxon>
        <taxon>Rhabditidae</taxon>
        <taxon>Peloderinae</taxon>
        <taxon>Caenorhabditis</taxon>
    </lineage>
</organism>
<feature type="domain" description="Sdz-33 F-box" evidence="1">
    <location>
        <begin position="201"/>
        <end position="264"/>
    </location>
</feature>
<protein>
    <recommendedName>
        <fullName evidence="1">Sdz-33 F-box domain-containing protein</fullName>
    </recommendedName>
</protein>